<dbReference type="Proteomes" id="UP001177021">
    <property type="component" value="Unassembled WGS sequence"/>
</dbReference>
<comment type="caution">
    <text evidence="1">The sequence shown here is derived from an EMBL/GenBank/DDBJ whole genome shotgun (WGS) entry which is preliminary data.</text>
</comment>
<gene>
    <name evidence="1" type="ORF">MILVUS5_LOCUS32803</name>
</gene>
<name>A0ACB0LMQ1_TRIPR</name>
<reference evidence="1" key="1">
    <citation type="submission" date="2023-10" db="EMBL/GenBank/DDBJ databases">
        <authorList>
            <person name="Rodriguez Cubillos JULIANA M."/>
            <person name="De Vega J."/>
        </authorList>
    </citation>
    <scope>NUCLEOTIDE SEQUENCE</scope>
</reference>
<dbReference type="EMBL" id="CASHSV030000513">
    <property type="protein sequence ID" value="CAJ2668417.1"/>
    <property type="molecule type" value="Genomic_DNA"/>
</dbReference>
<accession>A0ACB0LMQ1</accession>
<protein>
    <submittedName>
        <fullName evidence="1">Uncharacterized protein</fullName>
    </submittedName>
</protein>
<evidence type="ECO:0000313" key="2">
    <source>
        <dbReference type="Proteomes" id="UP001177021"/>
    </source>
</evidence>
<evidence type="ECO:0000313" key="1">
    <source>
        <dbReference type="EMBL" id="CAJ2668417.1"/>
    </source>
</evidence>
<organism evidence="1 2">
    <name type="scientific">Trifolium pratense</name>
    <name type="common">Red clover</name>
    <dbReference type="NCBI Taxonomy" id="57577"/>
    <lineage>
        <taxon>Eukaryota</taxon>
        <taxon>Viridiplantae</taxon>
        <taxon>Streptophyta</taxon>
        <taxon>Embryophyta</taxon>
        <taxon>Tracheophyta</taxon>
        <taxon>Spermatophyta</taxon>
        <taxon>Magnoliopsida</taxon>
        <taxon>eudicotyledons</taxon>
        <taxon>Gunneridae</taxon>
        <taxon>Pentapetalae</taxon>
        <taxon>rosids</taxon>
        <taxon>fabids</taxon>
        <taxon>Fabales</taxon>
        <taxon>Fabaceae</taxon>
        <taxon>Papilionoideae</taxon>
        <taxon>50 kb inversion clade</taxon>
        <taxon>NPAAA clade</taxon>
        <taxon>Hologalegina</taxon>
        <taxon>IRL clade</taxon>
        <taxon>Trifolieae</taxon>
        <taxon>Trifolium</taxon>
    </lineage>
</organism>
<proteinExistence type="predicted"/>
<keyword evidence="2" id="KW-1185">Reference proteome</keyword>
<sequence>MDFSLLAHGIKDSWSNNTGLRSSFGAQEEEVPNFGNWRGLMKVLEFTLLSFQECYSHMITDWIRQG</sequence>